<organism evidence="5 6">
    <name type="scientific">Diacronema lutheri</name>
    <name type="common">Unicellular marine alga</name>
    <name type="synonym">Monochrysis lutheri</name>
    <dbReference type="NCBI Taxonomy" id="2081491"/>
    <lineage>
        <taxon>Eukaryota</taxon>
        <taxon>Haptista</taxon>
        <taxon>Haptophyta</taxon>
        <taxon>Pavlovophyceae</taxon>
        <taxon>Pavlovales</taxon>
        <taxon>Pavlovaceae</taxon>
        <taxon>Diacronema</taxon>
    </lineage>
</organism>
<dbReference type="PANTHER" id="PTHR24171">
    <property type="entry name" value="ANKYRIN REPEAT DOMAIN-CONTAINING PROTEIN 39-RELATED"/>
    <property type="match status" value="1"/>
</dbReference>
<dbReference type="SMART" id="SM00248">
    <property type="entry name" value="ANK"/>
    <property type="match status" value="5"/>
</dbReference>
<sequence>MLTVATSLEDALPDHLIIEILSRLVETVGLRTSVAAVRSVSRLLRKCANAALEQSLGAITSRNFDAAGLCNLVRCVLYDRMDPSLSACNSPRFLSLRSVVLTGCKGVDAESVGLLLAHAPDVDSLQLEGTAVRAEETRALAHVTRTPIATFKLGSWTALHEAVSSTRRFADAAESGALAPGGALSGIYVDVCNERGLTPLLVAAYNGVTDAAEWLLVNGACPDAADCYRVSALMKAAYFGHASTVRALLAHGANSSRVDCFGAGALAKAAYRGHTAVVRLLLAAGARTDGEDLYGNRPLHSAVASGHRNIAMLLLKSGGSASPTDGTQHATAGAPRAQRRSDVHTPVGAASGRATRQRSGAVGGARELRVPLALGS</sequence>
<evidence type="ECO:0000256" key="3">
    <source>
        <dbReference type="PROSITE-ProRule" id="PRU00023"/>
    </source>
</evidence>
<evidence type="ECO:0000313" key="5">
    <source>
        <dbReference type="EMBL" id="KAG8465532.1"/>
    </source>
</evidence>
<feature type="region of interest" description="Disordered" evidence="4">
    <location>
        <begin position="320"/>
        <end position="376"/>
    </location>
</feature>
<dbReference type="InterPro" id="IPR036770">
    <property type="entry name" value="Ankyrin_rpt-contain_sf"/>
</dbReference>
<dbReference type="InterPro" id="IPR002110">
    <property type="entry name" value="Ankyrin_rpt"/>
</dbReference>
<keyword evidence="6" id="KW-1185">Reference proteome</keyword>
<feature type="repeat" description="ANK" evidence="3">
    <location>
        <begin position="294"/>
        <end position="326"/>
    </location>
</feature>
<dbReference type="OrthoDB" id="10264606at2759"/>
<dbReference type="Gene3D" id="1.25.40.20">
    <property type="entry name" value="Ankyrin repeat-containing domain"/>
    <property type="match status" value="1"/>
</dbReference>
<dbReference type="PANTHER" id="PTHR24171:SF9">
    <property type="entry name" value="ANKYRIN REPEAT DOMAIN-CONTAINING PROTEIN 39"/>
    <property type="match status" value="1"/>
</dbReference>
<comment type="caution">
    <text evidence="5">The sequence shown here is derived from an EMBL/GenBank/DDBJ whole genome shotgun (WGS) entry which is preliminary data.</text>
</comment>
<feature type="compositionally biased region" description="Polar residues" evidence="4">
    <location>
        <begin position="320"/>
        <end position="330"/>
    </location>
</feature>
<keyword evidence="1" id="KW-0677">Repeat</keyword>
<name>A0A8J6C8M7_DIALT</name>
<dbReference type="PROSITE" id="PS50088">
    <property type="entry name" value="ANK_REPEAT"/>
    <property type="match status" value="3"/>
</dbReference>
<dbReference type="Proteomes" id="UP000751190">
    <property type="component" value="Unassembled WGS sequence"/>
</dbReference>
<dbReference type="PROSITE" id="PS50297">
    <property type="entry name" value="ANK_REP_REGION"/>
    <property type="match status" value="2"/>
</dbReference>
<protein>
    <recommendedName>
        <fullName evidence="7">Ankyrin repeat protein</fullName>
    </recommendedName>
</protein>
<evidence type="ECO:0000256" key="2">
    <source>
        <dbReference type="ARBA" id="ARBA00023043"/>
    </source>
</evidence>
<evidence type="ECO:0000256" key="1">
    <source>
        <dbReference type="ARBA" id="ARBA00022737"/>
    </source>
</evidence>
<dbReference type="Pfam" id="PF12796">
    <property type="entry name" value="Ank_2"/>
    <property type="match status" value="2"/>
</dbReference>
<feature type="repeat" description="ANK" evidence="3">
    <location>
        <begin position="195"/>
        <end position="227"/>
    </location>
</feature>
<dbReference type="SUPFAM" id="SSF48403">
    <property type="entry name" value="Ankyrin repeat"/>
    <property type="match status" value="1"/>
</dbReference>
<evidence type="ECO:0008006" key="7">
    <source>
        <dbReference type="Google" id="ProtNLM"/>
    </source>
</evidence>
<keyword evidence="2 3" id="KW-0040">ANK repeat</keyword>
<dbReference type="AlphaFoldDB" id="A0A8J6C8M7"/>
<feature type="repeat" description="ANK" evidence="3">
    <location>
        <begin position="261"/>
        <end position="293"/>
    </location>
</feature>
<evidence type="ECO:0000313" key="6">
    <source>
        <dbReference type="Proteomes" id="UP000751190"/>
    </source>
</evidence>
<accession>A0A8J6C8M7</accession>
<reference evidence="5" key="1">
    <citation type="submission" date="2021-05" db="EMBL/GenBank/DDBJ databases">
        <title>The genome of the haptophyte Pavlova lutheri (Diacronema luteri, Pavlovales) - a model for lipid biosynthesis in eukaryotic algae.</title>
        <authorList>
            <person name="Hulatt C.J."/>
            <person name="Posewitz M.C."/>
        </authorList>
    </citation>
    <scope>NUCLEOTIDE SEQUENCE</scope>
    <source>
        <strain evidence="5">NIVA-4/92</strain>
    </source>
</reference>
<dbReference type="EMBL" id="JAGTXO010000010">
    <property type="protein sequence ID" value="KAG8465532.1"/>
    <property type="molecule type" value="Genomic_DNA"/>
</dbReference>
<evidence type="ECO:0000256" key="4">
    <source>
        <dbReference type="SAM" id="MobiDB-lite"/>
    </source>
</evidence>
<proteinExistence type="predicted"/>
<gene>
    <name evidence="5" type="ORF">KFE25_002839</name>
</gene>